<evidence type="ECO:0000313" key="2">
    <source>
        <dbReference type="Proteomes" id="UP000499080"/>
    </source>
</evidence>
<proteinExistence type="predicted"/>
<name>A0A4Y2A5S0_ARAVE</name>
<dbReference type="EMBL" id="BGPR01000006">
    <property type="protein sequence ID" value="GBL74897.1"/>
    <property type="molecule type" value="Genomic_DNA"/>
</dbReference>
<dbReference type="Proteomes" id="UP000499080">
    <property type="component" value="Unassembled WGS sequence"/>
</dbReference>
<keyword evidence="2" id="KW-1185">Reference proteome</keyword>
<reference evidence="1 2" key="1">
    <citation type="journal article" date="2019" name="Sci. Rep.">
        <title>Orb-weaving spider Araneus ventricosus genome elucidates the spidroin gene catalogue.</title>
        <authorList>
            <person name="Kono N."/>
            <person name="Nakamura H."/>
            <person name="Ohtoshi R."/>
            <person name="Moran D.A.P."/>
            <person name="Shinohara A."/>
            <person name="Yoshida Y."/>
            <person name="Fujiwara M."/>
            <person name="Mori M."/>
            <person name="Tomita M."/>
            <person name="Arakawa K."/>
        </authorList>
    </citation>
    <scope>NUCLEOTIDE SEQUENCE [LARGE SCALE GENOMIC DNA]</scope>
</reference>
<evidence type="ECO:0000313" key="1">
    <source>
        <dbReference type="EMBL" id="GBL74897.1"/>
    </source>
</evidence>
<organism evidence="1 2">
    <name type="scientific">Araneus ventricosus</name>
    <name type="common">Orbweaver spider</name>
    <name type="synonym">Epeira ventricosa</name>
    <dbReference type="NCBI Taxonomy" id="182803"/>
    <lineage>
        <taxon>Eukaryota</taxon>
        <taxon>Metazoa</taxon>
        <taxon>Ecdysozoa</taxon>
        <taxon>Arthropoda</taxon>
        <taxon>Chelicerata</taxon>
        <taxon>Arachnida</taxon>
        <taxon>Araneae</taxon>
        <taxon>Araneomorphae</taxon>
        <taxon>Entelegynae</taxon>
        <taxon>Araneoidea</taxon>
        <taxon>Araneidae</taxon>
        <taxon>Araneus</taxon>
    </lineage>
</organism>
<gene>
    <name evidence="1" type="ORF">AVEN_243732_1</name>
</gene>
<accession>A0A4Y2A5S0</accession>
<dbReference type="AlphaFoldDB" id="A0A4Y2A5S0"/>
<protein>
    <submittedName>
        <fullName evidence="1">Uncharacterized protein</fullName>
    </submittedName>
</protein>
<sequence>MLIHGQMTRTTPELAYSSSSFCTTPTAGRRAHDVRFNEHQYHIHGESSVEAGFEPETLWPEADILPLGSAARSLVTLFFLSSGVITKDLM</sequence>
<comment type="caution">
    <text evidence="1">The sequence shown here is derived from an EMBL/GenBank/DDBJ whole genome shotgun (WGS) entry which is preliminary data.</text>
</comment>